<feature type="signal peptide" evidence="1">
    <location>
        <begin position="1"/>
        <end position="26"/>
    </location>
</feature>
<keyword evidence="3" id="KW-1185">Reference proteome</keyword>
<accession>A0A1X0YCC0</accession>
<protein>
    <recommendedName>
        <fullName evidence="4">Secreted protein</fullName>
    </recommendedName>
</protein>
<reference evidence="2 3" key="1">
    <citation type="submission" date="2017-03" db="EMBL/GenBank/DDBJ databases">
        <title>Genomic insights into Mycobacterium simiae human colonization.</title>
        <authorList>
            <person name="Steffani J.L."/>
            <person name="Brunck M.E."/>
            <person name="Cruz E."/>
            <person name="Montiel R."/>
            <person name="Barona F."/>
        </authorList>
    </citation>
    <scope>NUCLEOTIDE SEQUENCE [LARGE SCALE GENOMIC DNA]</scope>
    <source>
        <strain evidence="2 3">MsiGto</strain>
    </source>
</reference>
<dbReference type="Proteomes" id="UP000193040">
    <property type="component" value="Unassembled WGS sequence"/>
</dbReference>
<sequence>MSTAHSTIRRFCVAGIVAIISSSMLAPLGHTTSDELALNGTYTAISDGQWAKTNERYHDETTVSSTWTITSSCTGVFDCTGRVTSDLGWSADARYLSGMWFVTHTVDNWEHCADGSTAPGKQIFKFYRPPGNTTALTGWDTTTAPSGACGRSRPLEIEMPFKLLPK</sequence>
<comment type="caution">
    <text evidence="2">The sequence shown here is derived from an EMBL/GenBank/DDBJ whole genome shotgun (WGS) entry which is preliminary data.</text>
</comment>
<organism evidence="2 3">
    <name type="scientific">Mycobacterium simiae</name>
    <name type="common">Mycobacterium habana</name>
    <dbReference type="NCBI Taxonomy" id="1784"/>
    <lineage>
        <taxon>Bacteria</taxon>
        <taxon>Bacillati</taxon>
        <taxon>Actinomycetota</taxon>
        <taxon>Actinomycetes</taxon>
        <taxon>Mycobacteriales</taxon>
        <taxon>Mycobacteriaceae</taxon>
        <taxon>Mycobacterium</taxon>
        <taxon>Mycobacterium simiae complex</taxon>
    </lineage>
</organism>
<evidence type="ECO:0008006" key="4">
    <source>
        <dbReference type="Google" id="ProtNLM"/>
    </source>
</evidence>
<name>A0A1X0YCC0_MYCSI</name>
<dbReference type="AlphaFoldDB" id="A0A1X0YCC0"/>
<feature type="chain" id="PRO_5039362066" description="Secreted protein" evidence="1">
    <location>
        <begin position="27"/>
        <end position="166"/>
    </location>
</feature>
<evidence type="ECO:0000313" key="2">
    <source>
        <dbReference type="EMBL" id="ORJ62767.1"/>
    </source>
</evidence>
<gene>
    <name evidence="2" type="ORF">B5M45_07030</name>
</gene>
<evidence type="ECO:0000313" key="3">
    <source>
        <dbReference type="Proteomes" id="UP000193040"/>
    </source>
</evidence>
<dbReference type="EMBL" id="MZZM01000012">
    <property type="protein sequence ID" value="ORJ62767.1"/>
    <property type="molecule type" value="Genomic_DNA"/>
</dbReference>
<dbReference type="STRING" id="1784.VC42_09340"/>
<proteinExistence type="predicted"/>
<evidence type="ECO:0000256" key="1">
    <source>
        <dbReference type="SAM" id="SignalP"/>
    </source>
</evidence>
<keyword evidence="1" id="KW-0732">Signal</keyword>